<proteinExistence type="predicted"/>
<dbReference type="GeneID" id="55003944"/>
<dbReference type="KEGG" id="vg:55003944"/>
<name>A0A384WIH5_9CAUD</name>
<accession>A0A384WIH5</accession>
<evidence type="ECO:0000313" key="2">
    <source>
        <dbReference type="Proteomes" id="UP000275089"/>
    </source>
</evidence>
<protein>
    <submittedName>
        <fullName evidence="1">HNS binding protein</fullName>
    </submittedName>
</protein>
<dbReference type="EMBL" id="MF630921">
    <property type="protein sequence ID" value="ATI17002.1"/>
    <property type="molecule type" value="Genomic_DNA"/>
</dbReference>
<reference evidence="1 2" key="1">
    <citation type="submission" date="2017-08" db="EMBL/GenBank/DDBJ databases">
        <title>Genomic analysis reveals CRISPR-Cas mediated host-pathogen interaction between enterotoxigenic Escherichia coli and phages.</title>
        <authorList>
            <person name="Chakraborty S."/>
            <person name="Begum Y.A."/>
            <person name="Qadri F."/>
            <person name="Camilli A."/>
        </authorList>
    </citation>
    <scope>NUCLEOTIDE SEQUENCE [LARGE SCALE GENOMIC DNA]</scope>
</reference>
<evidence type="ECO:0000313" key="1">
    <source>
        <dbReference type="EMBL" id="ATI17002.1"/>
    </source>
</evidence>
<sequence>MFTEGEKLDGIQLALIKEAAESGPEAALELAFKKSIKESVVEALDDEPFTASNFRFEVKR</sequence>
<organism evidence="1 2">
    <name type="scientific">Escherichia phage IMM-002</name>
    <dbReference type="NCBI Taxonomy" id="2041760"/>
    <lineage>
        <taxon>Viruses</taxon>
        <taxon>Duplodnaviria</taxon>
        <taxon>Heunggongvirae</taxon>
        <taxon>Uroviricota</taxon>
        <taxon>Caudoviricetes</taxon>
        <taxon>Autographivirales</taxon>
        <taxon>Autotranscriptaviridae</taxon>
        <taxon>Studiervirinae</taxon>
        <taxon>Kayfunavirus</taxon>
        <taxon>Kayfunavirus IMM002</taxon>
    </lineage>
</organism>
<dbReference type="RefSeq" id="YP_009812871.1">
    <property type="nucleotide sequence ID" value="NC_048071.1"/>
</dbReference>
<dbReference type="Proteomes" id="UP000275089">
    <property type="component" value="Segment"/>
</dbReference>
<keyword evidence="2" id="KW-1185">Reference proteome</keyword>